<evidence type="ECO:0000313" key="2">
    <source>
        <dbReference type="Proteomes" id="UP000078387"/>
    </source>
</evidence>
<dbReference type="VEuPathDB" id="AmoebaDB:EHI5A_060560"/>
<dbReference type="VEuPathDB" id="AmoebaDB:EHI7A_036390"/>
<organism evidence="1 2">
    <name type="scientific">Entamoeba histolytica</name>
    <dbReference type="NCBI Taxonomy" id="5759"/>
    <lineage>
        <taxon>Eukaryota</taxon>
        <taxon>Amoebozoa</taxon>
        <taxon>Evosea</taxon>
        <taxon>Archamoebae</taxon>
        <taxon>Mastigamoebida</taxon>
        <taxon>Entamoebidae</taxon>
        <taxon>Entamoeba</taxon>
    </lineage>
</organism>
<protein>
    <submittedName>
        <fullName evidence="1">Uncharacterized protein</fullName>
    </submittedName>
</protein>
<evidence type="ECO:0000313" key="1">
    <source>
        <dbReference type="EMBL" id="GAT96600.1"/>
    </source>
</evidence>
<reference evidence="1 2" key="1">
    <citation type="submission" date="2016-05" db="EMBL/GenBank/DDBJ databases">
        <title>First whole genome sequencing of Entamoeba histolytica HM1:IMSS-clone-6.</title>
        <authorList>
            <person name="Mukherjee Avik.K."/>
            <person name="Izumyama S."/>
            <person name="Nakada-Tsukui K."/>
            <person name="Nozaki T."/>
        </authorList>
    </citation>
    <scope>NUCLEOTIDE SEQUENCE [LARGE SCALE GENOMIC DNA]</scope>
    <source>
        <strain evidence="1 2">HM1:IMSS clone 6</strain>
    </source>
</reference>
<dbReference type="VEuPathDB" id="AmoebaDB:EHI8A_035050"/>
<accession>A0A5K1VMK6</accession>
<proteinExistence type="predicted"/>
<comment type="caution">
    <text evidence="1">The sequence shown here is derived from an EMBL/GenBank/DDBJ whole genome shotgun (WGS) entry which is preliminary data.</text>
</comment>
<sequence>MEKAQQHIKRISPFINDIVNSFITKESFDNYFNFIQDDSIRHDIFLRHKYQLKHMLYIKFLENPELLDKIEKAIYYRKVQNKIQQKLSVLAAEVNKPLPSDRVHQMCEDSLLVPEKKMEEEGNNKNDDEIYTLLSDILQSSESVNSSIISIYKPEDPDDILY</sequence>
<dbReference type="AlphaFoldDB" id="A0A5K1VMK6"/>
<dbReference type="VEuPathDB" id="AmoebaDB:KM1_074960"/>
<dbReference type="OMA" id="IRYDIFL"/>
<dbReference type="VEuPathDB" id="AmoebaDB:EHI_081300"/>
<dbReference type="Proteomes" id="UP000078387">
    <property type="component" value="Unassembled WGS sequence"/>
</dbReference>
<gene>
    <name evidence="1" type="ORF">CL6EHI_081300</name>
</gene>
<dbReference type="EMBL" id="BDEQ01000001">
    <property type="protein sequence ID" value="GAT96600.1"/>
    <property type="molecule type" value="Genomic_DNA"/>
</dbReference>
<name>A0A5K1VMK6_ENTHI</name>